<dbReference type="OrthoDB" id="10261904at2759"/>
<gene>
    <name evidence="16" type="ORF">GOMPHAMPRED_004133</name>
</gene>
<evidence type="ECO:0000256" key="3">
    <source>
        <dbReference type="ARBA" id="ARBA00022741"/>
    </source>
</evidence>
<dbReference type="Pfam" id="PF00270">
    <property type="entry name" value="DEAD"/>
    <property type="match status" value="1"/>
</dbReference>
<evidence type="ECO:0000256" key="12">
    <source>
        <dbReference type="SAM" id="MobiDB-lite"/>
    </source>
</evidence>
<dbReference type="GO" id="GO:0010467">
    <property type="term" value="P:gene expression"/>
    <property type="evidence" value="ECO:0007669"/>
    <property type="project" value="UniProtKB-ARBA"/>
</dbReference>
<keyword evidence="2" id="KW-0690">Ribosome biogenesis</keyword>
<dbReference type="Pfam" id="PF00271">
    <property type="entry name" value="Helicase_C"/>
    <property type="match status" value="1"/>
</dbReference>
<evidence type="ECO:0000256" key="1">
    <source>
        <dbReference type="ARBA" id="ARBA00004123"/>
    </source>
</evidence>
<dbReference type="SUPFAM" id="SSF52540">
    <property type="entry name" value="P-loop containing nucleoside triphosphate hydrolases"/>
    <property type="match status" value="1"/>
</dbReference>
<organism evidence="16 17">
    <name type="scientific">Gomphillus americanus</name>
    <dbReference type="NCBI Taxonomy" id="1940652"/>
    <lineage>
        <taxon>Eukaryota</taxon>
        <taxon>Fungi</taxon>
        <taxon>Dikarya</taxon>
        <taxon>Ascomycota</taxon>
        <taxon>Pezizomycotina</taxon>
        <taxon>Lecanoromycetes</taxon>
        <taxon>OSLEUM clade</taxon>
        <taxon>Ostropomycetidae</taxon>
        <taxon>Ostropales</taxon>
        <taxon>Graphidaceae</taxon>
        <taxon>Gomphilloideae</taxon>
        <taxon>Gomphillus</taxon>
    </lineage>
</organism>
<comment type="caution">
    <text evidence="16">The sequence shown here is derived from an EMBL/GenBank/DDBJ whole genome shotgun (WGS) entry which is preliminary data.</text>
</comment>
<dbReference type="GO" id="GO:0003723">
    <property type="term" value="F:RNA binding"/>
    <property type="evidence" value="ECO:0007669"/>
    <property type="project" value="UniProtKB-KW"/>
</dbReference>
<feature type="domain" description="DEAD-box RNA helicase Q" evidence="15">
    <location>
        <begin position="89"/>
        <end position="117"/>
    </location>
</feature>
<dbReference type="InterPro" id="IPR011545">
    <property type="entry name" value="DEAD/DEAH_box_helicase_dom"/>
</dbReference>
<evidence type="ECO:0000256" key="5">
    <source>
        <dbReference type="ARBA" id="ARBA00022806"/>
    </source>
</evidence>
<dbReference type="PROSITE" id="PS51195">
    <property type="entry name" value="Q_MOTIF"/>
    <property type="match status" value="1"/>
</dbReference>
<evidence type="ECO:0000256" key="4">
    <source>
        <dbReference type="ARBA" id="ARBA00022801"/>
    </source>
</evidence>
<evidence type="ECO:0000256" key="6">
    <source>
        <dbReference type="ARBA" id="ARBA00022840"/>
    </source>
</evidence>
<dbReference type="CDD" id="cd17954">
    <property type="entry name" value="DEADc_DDX47"/>
    <property type="match status" value="1"/>
</dbReference>
<evidence type="ECO:0000256" key="7">
    <source>
        <dbReference type="ARBA" id="ARBA00022884"/>
    </source>
</evidence>
<keyword evidence="8" id="KW-0539">Nucleus</keyword>
<dbReference type="PROSITE" id="PS00039">
    <property type="entry name" value="DEAD_ATP_HELICASE"/>
    <property type="match status" value="1"/>
</dbReference>
<dbReference type="PANTHER" id="PTHR47959:SF20">
    <property type="entry name" value="RNA HELICASE"/>
    <property type="match status" value="1"/>
</dbReference>
<feature type="domain" description="Helicase ATP-binding" evidence="13">
    <location>
        <begin position="120"/>
        <end position="293"/>
    </location>
</feature>
<keyword evidence="5 11" id="KW-0347">Helicase</keyword>
<dbReference type="Proteomes" id="UP000664169">
    <property type="component" value="Unassembled WGS sequence"/>
</dbReference>
<dbReference type="GO" id="GO:0003724">
    <property type="term" value="F:RNA helicase activity"/>
    <property type="evidence" value="ECO:0007669"/>
    <property type="project" value="InterPro"/>
</dbReference>
<name>A0A8H3FSB8_9LECA</name>
<dbReference type="CDD" id="cd18787">
    <property type="entry name" value="SF2_C_DEAD"/>
    <property type="match status" value="1"/>
</dbReference>
<keyword evidence="6 11" id="KW-0067">ATP-binding</keyword>
<dbReference type="AlphaFoldDB" id="A0A8H3FSB8"/>
<dbReference type="GO" id="GO:0016787">
    <property type="term" value="F:hydrolase activity"/>
    <property type="evidence" value="ECO:0007669"/>
    <property type="project" value="UniProtKB-KW"/>
</dbReference>
<dbReference type="GO" id="GO:0005829">
    <property type="term" value="C:cytosol"/>
    <property type="evidence" value="ECO:0007669"/>
    <property type="project" value="TreeGrafter"/>
</dbReference>
<keyword evidence="4 11" id="KW-0378">Hydrolase</keyword>
<keyword evidence="17" id="KW-1185">Reference proteome</keyword>
<evidence type="ECO:0008006" key="18">
    <source>
        <dbReference type="Google" id="ProtNLM"/>
    </source>
</evidence>
<dbReference type="GO" id="GO:0005634">
    <property type="term" value="C:nucleus"/>
    <property type="evidence" value="ECO:0007669"/>
    <property type="project" value="UniProtKB-SubCell"/>
</dbReference>
<dbReference type="InterPro" id="IPR050079">
    <property type="entry name" value="DEAD_box_RNA_helicase"/>
</dbReference>
<keyword evidence="7" id="KW-0694">RNA-binding</keyword>
<evidence type="ECO:0000259" key="14">
    <source>
        <dbReference type="PROSITE" id="PS51194"/>
    </source>
</evidence>
<dbReference type="GO" id="GO:0042254">
    <property type="term" value="P:ribosome biogenesis"/>
    <property type="evidence" value="ECO:0007669"/>
    <property type="project" value="UniProtKB-KW"/>
</dbReference>
<proteinExistence type="inferred from homology"/>
<dbReference type="InterPro" id="IPR044765">
    <property type="entry name" value="DDX47/Rrp3_DEADc"/>
</dbReference>
<dbReference type="PROSITE" id="PS51194">
    <property type="entry name" value="HELICASE_CTER"/>
    <property type="match status" value="1"/>
</dbReference>
<dbReference type="InterPro" id="IPR014014">
    <property type="entry name" value="RNA_helicase_DEAD_Q_motif"/>
</dbReference>
<keyword evidence="3 11" id="KW-0547">Nucleotide-binding</keyword>
<dbReference type="PROSITE" id="PS51192">
    <property type="entry name" value="HELICASE_ATP_BIND_1"/>
    <property type="match status" value="1"/>
</dbReference>
<comment type="similarity">
    <text evidence="9">Belongs to the DEAD box helicase family. DDX47/RRP3 subfamily.</text>
</comment>
<evidence type="ECO:0000256" key="10">
    <source>
        <dbReference type="PROSITE-ProRule" id="PRU00552"/>
    </source>
</evidence>
<feature type="short sequence motif" description="Q motif" evidence="10">
    <location>
        <begin position="89"/>
        <end position="117"/>
    </location>
</feature>
<dbReference type="InterPro" id="IPR001650">
    <property type="entry name" value="Helicase_C-like"/>
</dbReference>
<dbReference type="InterPro" id="IPR027417">
    <property type="entry name" value="P-loop_NTPase"/>
</dbReference>
<dbReference type="EMBL" id="CAJPDQ010000025">
    <property type="protein sequence ID" value="CAF9926421.1"/>
    <property type="molecule type" value="Genomic_DNA"/>
</dbReference>
<feature type="domain" description="Helicase C-terminal" evidence="14">
    <location>
        <begin position="324"/>
        <end position="473"/>
    </location>
</feature>
<dbReference type="GO" id="GO:0005524">
    <property type="term" value="F:ATP binding"/>
    <property type="evidence" value="ECO:0007669"/>
    <property type="project" value="UniProtKB-KW"/>
</dbReference>
<evidence type="ECO:0000313" key="17">
    <source>
        <dbReference type="Proteomes" id="UP000664169"/>
    </source>
</evidence>
<reference evidence="16" key="1">
    <citation type="submission" date="2021-03" db="EMBL/GenBank/DDBJ databases">
        <authorList>
            <person name="Tagirdzhanova G."/>
        </authorList>
    </citation>
    <scope>NUCLEOTIDE SEQUENCE</scope>
</reference>
<evidence type="ECO:0000256" key="9">
    <source>
        <dbReference type="ARBA" id="ARBA00024350"/>
    </source>
</evidence>
<evidence type="ECO:0000256" key="8">
    <source>
        <dbReference type="ARBA" id="ARBA00023242"/>
    </source>
</evidence>
<sequence length="525" mass="57080">MSSHKKRRSVDSVGQTSVPNKKPRTSNGFQPTKQQVHKRQQGNPESSNDSAEEIQDLSSSGDISSQGSEAGDNEANSAEQPDFMDSSPKTFSSLGVIPELCDACEKIGYKLATPIQAAAIPTIISGRDLIGLAETGSGKTAAYALPMLQALIEKQQGLFGLVLAPTRELAYQISQMIEALGALIHVRSAVIVGGMDMMTQAIALSKRPHIIVATPGRILDHLQNTKGFSLRSLKFLVLDEADRLLDMDFGPSIDKILKNIPNGEARRTMLFSATMTAKVNQLQRASLRNPVKISLSIDDTPSSKSTSSIPTTLKQTYLFFPHAQKDQYLTYLLSLPLANKTVIVFVRIIADVDRLTHLLTALGHKPAKLHGRLSQPDRLASLNKFKARQRTILLATDVAARGLDIPAVDAVVNYDMPDTDATYVHRVGRTARAGKAGTAISLVTQYEVEALQRVEKTLGVRMEEYEGGVQKEAIDGLEGSVRQAQAVATRKLRDDKDKKGGGGRGGRGQRGARRRHGDDQDLEEE</sequence>
<evidence type="ECO:0000256" key="2">
    <source>
        <dbReference type="ARBA" id="ARBA00022517"/>
    </source>
</evidence>
<dbReference type="SMART" id="SM00487">
    <property type="entry name" value="DEXDc"/>
    <property type="match status" value="1"/>
</dbReference>
<feature type="compositionally biased region" description="Polar residues" evidence="12">
    <location>
        <begin position="12"/>
        <end position="34"/>
    </location>
</feature>
<comment type="subcellular location">
    <subcellularLocation>
        <location evidence="1">Nucleus</location>
    </subcellularLocation>
</comment>
<evidence type="ECO:0000256" key="11">
    <source>
        <dbReference type="RuleBase" id="RU000492"/>
    </source>
</evidence>
<dbReference type="InterPro" id="IPR000629">
    <property type="entry name" value="RNA-helicase_DEAD-box_CS"/>
</dbReference>
<feature type="compositionally biased region" description="Low complexity" evidence="12">
    <location>
        <begin position="56"/>
        <end position="68"/>
    </location>
</feature>
<feature type="region of interest" description="Disordered" evidence="12">
    <location>
        <begin position="1"/>
        <end position="89"/>
    </location>
</feature>
<dbReference type="InterPro" id="IPR014001">
    <property type="entry name" value="Helicase_ATP-bd"/>
</dbReference>
<evidence type="ECO:0000259" key="15">
    <source>
        <dbReference type="PROSITE" id="PS51195"/>
    </source>
</evidence>
<feature type="compositionally biased region" description="Basic and acidic residues" evidence="12">
    <location>
        <begin position="491"/>
        <end position="500"/>
    </location>
</feature>
<accession>A0A8H3FSB8</accession>
<evidence type="ECO:0000259" key="13">
    <source>
        <dbReference type="PROSITE" id="PS51192"/>
    </source>
</evidence>
<dbReference type="SMART" id="SM00490">
    <property type="entry name" value="HELICc"/>
    <property type="match status" value="1"/>
</dbReference>
<dbReference type="Gene3D" id="3.40.50.300">
    <property type="entry name" value="P-loop containing nucleotide triphosphate hydrolases"/>
    <property type="match status" value="2"/>
</dbReference>
<protein>
    <recommendedName>
        <fullName evidence="18">RNA helicase</fullName>
    </recommendedName>
</protein>
<feature type="region of interest" description="Disordered" evidence="12">
    <location>
        <begin position="485"/>
        <end position="525"/>
    </location>
</feature>
<evidence type="ECO:0000313" key="16">
    <source>
        <dbReference type="EMBL" id="CAF9926421.1"/>
    </source>
</evidence>
<dbReference type="PANTHER" id="PTHR47959">
    <property type="entry name" value="ATP-DEPENDENT RNA HELICASE RHLE-RELATED"/>
    <property type="match status" value="1"/>
</dbReference>